<evidence type="ECO:0000313" key="3">
    <source>
        <dbReference type="EMBL" id="REF68766.1"/>
    </source>
</evidence>
<evidence type="ECO:0000256" key="1">
    <source>
        <dbReference type="ARBA" id="ARBA00023004"/>
    </source>
</evidence>
<dbReference type="InterPro" id="IPR007167">
    <property type="entry name" value="Fe-transptr_FeoA-like"/>
</dbReference>
<feature type="domain" description="Ferrous iron transporter FeoA-like" evidence="2">
    <location>
        <begin position="82"/>
        <end position="155"/>
    </location>
</feature>
<dbReference type="Proteomes" id="UP000256941">
    <property type="component" value="Unassembled WGS sequence"/>
</dbReference>
<dbReference type="SMART" id="SM00899">
    <property type="entry name" value="FeoA"/>
    <property type="match status" value="2"/>
</dbReference>
<dbReference type="InterPro" id="IPR038157">
    <property type="entry name" value="FeoA_core_dom"/>
</dbReference>
<accession>A0A3D9XDX5</accession>
<dbReference type="GO" id="GO:0046914">
    <property type="term" value="F:transition metal ion binding"/>
    <property type="evidence" value="ECO:0007669"/>
    <property type="project" value="InterPro"/>
</dbReference>
<evidence type="ECO:0000313" key="4">
    <source>
        <dbReference type="Proteomes" id="UP000256941"/>
    </source>
</evidence>
<keyword evidence="1" id="KW-0408">Iron</keyword>
<dbReference type="RefSeq" id="WP_116222692.1">
    <property type="nucleotide sequence ID" value="NZ_CP038197.1"/>
</dbReference>
<dbReference type="PANTHER" id="PTHR42954:SF2">
    <property type="entry name" value="FE(2+) TRANSPORT PROTEIN A"/>
    <property type="match status" value="1"/>
</dbReference>
<dbReference type="PANTHER" id="PTHR42954">
    <property type="entry name" value="FE(2+) TRANSPORT PROTEIN A"/>
    <property type="match status" value="1"/>
</dbReference>
<gene>
    <name evidence="3" type="ORF">BDD41_3838</name>
</gene>
<evidence type="ECO:0000259" key="2">
    <source>
        <dbReference type="SMART" id="SM00899"/>
    </source>
</evidence>
<dbReference type="Gene3D" id="2.30.30.90">
    <property type="match status" value="2"/>
</dbReference>
<name>A0A3D9XDX5_PARVE</name>
<reference evidence="3 4" key="1">
    <citation type="submission" date="2018-08" db="EMBL/GenBank/DDBJ databases">
        <title>Genomic Encyclopedia of Archaeal and Bacterial Type Strains, Phase II (KMG-II): from individual species to whole genera.</title>
        <authorList>
            <person name="Goeker M."/>
        </authorList>
    </citation>
    <scope>NUCLEOTIDE SEQUENCE [LARGE SCALE GENOMIC DNA]</scope>
    <source>
        <strain evidence="3 4">DSM 17099</strain>
    </source>
</reference>
<dbReference type="EMBL" id="QTUJ01000003">
    <property type="protein sequence ID" value="REF68766.1"/>
    <property type="molecule type" value="Genomic_DNA"/>
</dbReference>
<dbReference type="InterPro" id="IPR052713">
    <property type="entry name" value="FeoA"/>
</dbReference>
<feature type="domain" description="Ferrous iron transporter FeoA-like" evidence="2">
    <location>
        <begin position="4"/>
        <end position="74"/>
    </location>
</feature>
<dbReference type="Pfam" id="PF04023">
    <property type="entry name" value="FeoA"/>
    <property type="match status" value="2"/>
</dbReference>
<organism evidence="3 4">
    <name type="scientific">Paracoccus versutus</name>
    <name type="common">Thiobacillus versutus</name>
    <dbReference type="NCBI Taxonomy" id="34007"/>
    <lineage>
        <taxon>Bacteria</taxon>
        <taxon>Pseudomonadati</taxon>
        <taxon>Pseudomonadota</taxon>
        <taxon>Alphaproteobacteria</taxon>
        <taxon>Rhodobacterales</taxon>
        <taxon>Paracoccaceae</taxon>
        <taxon>Paracoccus</taxon>
    </lineage>
</organism>
<protein>
    <submittedName>
        <fullName evidence="3">Fe2+ transport system protein FeoA</fullName>
    </submittedName>
</protein>
<sequence length="157" mass="16748">MCAVSLDEAPDGALGVRAIEAPPEEQLRLSDLGLHVGCRLRVVQRSGAGLLVSINEDARLTLDLDTARRVKVRLLEPAMPALTLSDLVPGDRARILGLGRGAAGYRQRLMSMGLTPGVEFAITRVAPLGDPVEISLRGFAMSLRKAEAALLSVEKLQ</sequence>
<dbReference type="AlphaFoldDB" id="A0A3D9XDX5"/>
<dbReference type="SUPFAM" id="SSF50037">
    <property type="entry name" value="C-terminal domain of transcriptional repressors"/>
    <property type="match status" value="2"/>
</dbReference>
<proteinExistence type="predicted"/>
<comment type="caution">
    <text evidence="3">The sequence shown here is derived from an EMBL/GenBank/DDBJ whole genome shotgun (WGS) entry which is preliminary data.</text>
</comment>
<dbReference type="InterPro" id="IPR008988">
    <property type="entry name" value="Transcriptional_repressor_C"/>
</dbReference>